<accession>A0ABT8EDE6</accession>
<dbReference type="RefSeq" id="WP_290402040.1">
    <property type="nucleotide sequence ID" value="NZ_JAUHLN010000008.1"/>
</dbReference>
<proteinExistence type="predicted"/>
<sequence>MYFLQYRMKYGWDNGTGYKFLFGAVGVITKFKITPEDGQLLE</sequence>
<dbReference type="Proteomes" id="UP001168694">
    <property type="component" value="Unassembled WGS sequence"/>
</dbReference>
<gene>
    <name evidence="1" type="ORF">QYF49_23575</name>
</gene>
<evidence type="ECO:0000313" key="1">
    <source>
        <dbReference type="EMBL" id="MDN4075929.1"/>
    </source>
</evidence>
<dbReference type="EMBL" id="JAUHLN010000008">
    <property type="protein sequence ID" value="MDN4075929.1"/>
    <property type="molecule type" value="Genomic_DNA"/>
</dbReference>
<protein>
    <submittedName>
        <fullName evidence="1">Uncharacterized protein</fullName>
    </submittedName>
</protein>
<reference evidence="1" key="1">
    <citation type="submission" date="2023-06" db="EMBL/GenBank/DDBJ databases">
        <title>Draft Genome Sequences of Representative Paenibacillus Polymyxa, Bacillus cereus, Fictibacillus sp., and Brevibacillus agri Strains Isolated from Amazonian Dark Earth.</title>
        <authorList>
            <person name="Pellegrinetti T.A."/>
            <person name="Cunha I.C.M."/>
            <person name="Chaves M.G."/>
            <person name="Freitas A.S."/>
            <person name="Silva A.V.R."/>
            <person name="Tsai S.M."/>
            <person name="Mendes L.W."/>
        </authorList>
    </citation>
    <scope>NUCLEOTIDE SEQUENCE</scope>
    <source>
        <strain evidence="1">CENA-BCM004</strain>
    </source>
</reference>
<comment type="caution">
    <text evidence="1">The sequence shown here is derived from an EMBL/GenBank/DDBJ whole genome shotgun (WGS) entry which is preliminary data.</text>
</comment>
<organism evidence="1 2">
    <name type="scientific">Fictibacillus terranigra</name>
    <dbReference type="NCBI Taxonomy" id="3058424"/>
    <lineage>
        <taxon>Bacteria</taxon>
        <taxon>Bacillati</taxon>
        <taxon>Bacillota</taxon>
        <taxon>Bacilli</taxon>
        <taxon>Bacillales</taxon>
        <taxon>Fictibacillaceae</taxon>
        <taxon>Fictibacillus</taxon>
    </lineage>
</organism>
<evidence type="ECO:0000313" key="2">
    <source>
        <dbReference type="Proteomes" id="UP001168694"/>
    </source>
</evidence>
<keyword evidence="2" id="KW-1185">Reference proteome</keyword>
<name>A0ABT8EDE6_9BACL</name>